<name>A0A1C0A873_9FIRM</name>
<evidence type="ECO:0000256" key="1">
    <source>
        <dbReference type="SAM" id="Phobius"/>
    </source>
</evidence>
<dbReference type="Proteomes" id="UP000093514">
    <property type="component" value="Unassembled WGS sequence"/>
</dbReference>
<evidence type="ECO:0000313" key="3">
    <source>
        <dbReference type="Proteomes" id="UP000093514"/>
    </source>
</evidence>
<feature type="transmembrane region" description="Helical" evidence="1">
    <location>
        <begin position="7"/>
        <end position="27"/>
    </location>
</feature>
<reference evidence="3" key="1">
    <citation type="submission" date="2016-07" db="EMBL/GenBank/DDBJ databases">
        <authorList>
            <person name="Florea S."/>
            <person name="Webb J.S."/>
            <person name="Jaromczyk J."/>
            <person name="Schardl C.L."/>
        </authorList>
    </citation>
    <scope>NUCLEOTIDE SEQUENCE [LARGE SCALE GENOMIC DNA]</scope>
    <source>
        <strain evidence="3">Z6</strain>
    </source>
</reference>
<keyword evidence="3" id="KW-1185">Reference proteome</keyword>
<dbReference type="RefSeq" id="WP_068718221.1">
    <property type="nucleotide sequence ID" value="NZ_LWDV01000009.1"/>
</dbReference>
<feature type="transmembrane region" description="Helical" evidence="1">
    <location>
        <begin position="88"/>
        <end position="107"/>
    </location>
</feature>
<evidence type="ECO:0000313" key="2">
    <source>
        <dbReference type="EMBL" id="OCL26414.1"/>
    </source>
</evidence>
<sequence length="108" mass="12241">MKVRIKKLLITGFIFTGVTIGGLLLISIIRKIPITLIKLSDTLFSEFLILIALASFLIIRDELLFKIKENRKKEVKKEEDKRRSLNSGLELIIIGLPIVIVSILITLI</sequence>
<keyword evidence="1" id="KW-0812">Transmembrane</keyword>
<proteinExistence type="predicted"/>
<comment type="caution">
    <text evidence="2">The sequence shown here is derived from an EMBL/GenBank/DDBJ whole genome shotgun (WGS) entry which is preliminary data.</text>
</comment>
<keyword evidence="1" id="KW-0472">Membrane</keyword>
<feature type="transmembrane region" description="Helical" evidence="1">
    <location>
        <begin position="47"/>
        <end position="67"/>
    </location>
</feature>
<reference evidence="2 3" key="2">
    <citation type="submission" date="2016-08" db="EMBL/GenBank/DDBJ databases">
        <title>Orenia metallireducens sp. nov. strain Z6, a Novel Metal-reducing Firmicute from the Deep Subsurface.</title>
        <authorList>
            <person name="Maxim B.I."/>
            <person name="Kenneth K."/>
            <person name="Flynn T.M."/>
            <person name="Oloughlin E.J."/>
            <person name="Locke R.A."/>
            <person name="Weber J.R."/>
            <person name="Egan S.M."/>
            <person name="Mackie R.I."/>
            <person name="Cann I.K."/>
        </authorList>
    </citation>
    <scope>NUCLEOTIDE SEQUENCE [LARGE SCALE GENOMIC DNA]</scope>
    <source>
        <strain evidence="2 3">Z6</strain>
    </source>
</reference>
<dbReference type="EMBL" id="LWDV01000009">
    <property type="protein sequence ID" value="OCL26414.1"/>
    <property type="molecule type" value="Genomic_DNA"/>
</dbReference>
<organism evidence="2 3">
    <name type="scientific">Orenia metallireducens</name>
    <dbReference type="NCBI Taxonomy" id="1413210"/>
    <lineage>
        <taxon>Bacteria</taxon>
        <taxon>Bacillati</taxon>
        <taxon>Bacillota</taxon>
        <taxon>Clostridia</taxon>
        <taxon>Halanaerobiales</taxon>
        <taxon>Halobacteroidaceae</taxon>
        <taxon>Orenia</taxon>
    </lineage>
</organism>
<accession>A0A1C0A873</accession>
<gene>
    <name evidence="2" type="ORF">U472_10450</name>
</gene>
<protein>
    <submittedName>
        <fullName evidence="2">Uncharacterized protein</fullName>
    </submittedName>
</protein>
<dbReference type="AlphaFoldDB" id="A0A1C0A873"/>
<keyword evidence="1" id="KW-1133">Transmembrane helix</keyword>